<name>A0A914RNG7_PAREQ</name>
<dbReference type="Proteomes" id="UP000887564">
    <property type="component" value="Unplaced"/>
</dbReference>
<evidence type="ECO:0000313" key="2">
    <source>
        <dbReference type="Proteomes" id="UP000887564"/>
    </source>
</evidence>
<protein>
    <submittedName>
        <fullName evidence="3">Uncharacterized protein</fullName>
    </submittedName>
</protein>
<proteinExistence type="predicted"/>
<organism evidence="2 3">
    <name type="scientific">Parascaris equorum</name>
    <name type="common">Equine roundworm</name>
    <dbReference type="NCBI Taxonomy" id="6256"/>
    <lineage>
        <taxon>Eukaryota</taxon>
        <taxon>Metazoa</taxon>
        <taxon>Ecdysozoa</taxon>
        <taxon>Nematoda</taxon>
        <taxon>Chromadorea</taxon>
        <taxon>Rhabditida</taxon>
        <taxon>Spirurina</taxon>
        <taxon>Ascaridomorpha</taxon>
        <taxon>Ascaridoidea</taxon>
        <taxon>Ascarididae</taxon>
        <taxon>Parascaris</taxon>
    </lineage>
</organism>
<reference evidence="3" key="1">
    <citation type="submission" date="2022-11" db="UniProtKB">
        <authorList>
            <consortium name="WormBaseParasite"/>
        </authorList>
    </citation>
    <scope>IDENTIFICATION</scope>
</reference>
<feature type="region of interest" description="Disordered" evidence="1">
    <location>
        <begin position="32"/>
        <end position="52"/>
    </location>
</feature>
<evidence type="ECO:0000313" key="3">
    <source>
        <dbReference type="WBParaSite" id="PEQ_0000636301-mRNA-1"/>
    </source>
</evidence>
<dbReference type="AlphaFoldDB" id="A0A914RNG7"/>
<dbReference type="WBParaSite" id="PEQ_0000636301-mRNA-1">
    <property type="protein sequence ID" value="PEQ_0000636301-mRNA-1"/>
    <property type="gene ID" value="PEQ_0000636301"/>
</dbReference>
<sequence>MLWVFGGLRIYIRFNGFDFHSAEKVSTLESSVRRRHPFSPLSDDSPNTTVVGPDEISYIDGRRYEFSEGGIMRTPDASPSPWNASANSRRTKTKLPFVAFECC</sequence>
<accession>A0A914RNG7</accession>
<keyword evidence="2" id="KW-1185">Reference proteome</keyword>
<evidence type="ECO:0000256" key="1">
    <source>
        <dbReference type="SAM" id="MobiDB-lite"/>
    </source>
</evidence>